<evidence type="ECO:0000313" key="3">
    <source>
        <dbReference type="EMBL" id="KAJ6444633.1"/>
    </source>
</evidence>
<protein>
    <submittedName>
        <fullName evidence="3">C6 transcription factor (Ctf1B)</fullName>
    </submittedName>
</protein>
<evidence type="ECO:0000259" key="2">
    <source>
        <dbReference type="SMART" id="SM00906"/>
    </source>
</evidence>
<evidence type="ECO:0000313" key="4">
    <source>
        <dbReference type="Proteomes" id="UP001163105"/>
    </source>
</evidence>
<dbReference type="InterPro" id="IPR007219">
    <property type="entry name" value="XnlR_reg_dom"/>
</dbReference>
<dbReference type="GO" id="GO:0003677">
    <property type="term" value="F:DNA binding"/>
    <property type="evidence" value="ECO:0007669"/>
    <property type="project" value="InterPro"/>
</dbReference>
<dbReference type="CDD" id="cd12148">
    <property type="entry name" value="fungal_TF_MHR"/>
    <property type="match status" value="1"/>
</dbReference>
<dbReference type="EMBL" id="JAQHRD010000002">
    <property type="protein sequence ID" value="KAJ6444633.1"/>
    <property type="molecule type" value="Genomic_DNA"/>
</dbReference>
<keyword evidence="4" id="KW-1185">Reference proteome</keyword>
<dbReference type="AlphaFoldDB" id="A0AB34G0R7"/>
<sequence length="362" mass="40820">MFSATAFVDMKHLREAGYATRKAARRIFFQKTRTLYDIDYESDRLTLVQALLLMTYWYEDPDHHKDARHWMGVAISLAQTLGLHQNPNSTGIPAPKQGLWKRIWWSCFIRDRLIALGMRCPTRIQDNDCDVPMLVESDFDIQVLPEDSSYIRVRAAAAQVSCMAMDLCGHQLDQYLPATAITAILSAAVTHLLEMKSSTGWERSRANGLFRKDLCIMEALGDIYFAANHATEFLYAALRKMMFDIDDIVGRRRATKGPPPLEMFSTSDVALFPHDKSVASQTDGGKHSTVPNSIDDMGGTDVDMDAFELAFPQFCEDIDLNATTGTTLDLDDWLRFSPTLDNSQEQGTVCDYSRNDLSQESE</sequence>
<organism evidence="3 4">
    <name type="scientific">Purpureocillium lavendulum</name>
    <dbReference type="NCBI Taxonomy" id="1247861"/>
    <lineage>
        <taxon>Eukaryota</taxon>
        <taxon>Fungi</taxon>
        <taxon>Dikarya</taxon>
        <taxon>Ascomycota</taxon>
        <taxon>Pezizomycotina</taxon>
        <taxon>Sordariomycetes</taxon>
        <taxon>Hypocreomycetidae</taxon>
        <taxon>Hypocreales</taxon>
        <taxon>Ophiocordycipitaceae</taxon>
        <taxon>Purpureocillium</taxon>
    </lineage>
</organism>
<proteinExistence type="predicted"/>
<evidence type="ECO:0000256" key="1">
    <source>
        <dbReference type="ARBA" id="ARBA00023242"/>
    </source>
</evidence>
<comment type="caution">
    <text evidence="3">The sequence shown here is derived from an EMBL/GenBank/DDBJ whole genome shotgun (WGS) entry which is preliminary data.</text>
</comment>
<keyword evidence="1" id="KW-0539">Nucleus</keyword>
<dbReference type="GO" id="GO:0006351">
    <property type="term" value="P:DNA-templated transcription"/>
    <property type="evidence" value="ECO:0007669"/>
    <property type="project" value="InterPro"/>
</dbReference>
<dbReference type="PANTHER" id="PTHR47425">
    <property type="entry name" value="FARB-RELATED"/>
    <property type="match status" value="1"/>
</dbReference>
<dbReference type="PANTHER" id="PTHR47425:SF2">
    <property type="entry name" value="FARB-RELATED"/>
    <property type="match status" value="1"/>
</dbReference>
<name>A0AB34G0R7_9HYPO</name>
<reference evidence="3" key="1">
    <citation type="submission" date="2023-01" db="EMBL/GenBank/DDBJ databases">
        <title>The growth and conidiation of Purpureocillium lavendulum are regulated by nitrogen source and histone H3K14 acetylation.</title>
        <authorList>
            <person name="Tang P."/>
            <person name="Han J."/>
            <person name="Zhang C."/>
            <person name="Tang P."/>
            <person name="Qi F."/>
            <person name="Zhang K."/>
            <person name="Liang L."/>
        </authorList>
    </citation>
    <scope>NUCLEOTIDE SEQUENCE</scope>
    <source>
        <strain evidence="3">YMF1.00683</strain>
    </source>
</reference>
<feature type="domain" description="Xylanolytic transcriptional activator regulatory" evidence="2">
    <location>
        <begin position="67"/>
        <end position="140"/>
    </location>
</feature>
<dbReference type="Proteomes" id="UP001163105">
    <property type="component" value="Unassembled WGS sequence"/>
</dbReference>
<dbReference type="InterPro" id="IPR052761">
    <property type="entry name" value="Fungal_Detox/Toxin_TFs"/>
</dbReference>
<dbReference type="GO" id="GO:0008270">
    <property type="term" value="F:zinc ion binding"/>
    <property type="evidence" value="ECO:0007669"/>
    <property type="project" value="InterPro"/>
</dbReference>
<accession>A0AB34G0R7</accession>
<dbReference type="Pfam" id="PF04082">
    <property type="entry name" value="Fungal_trans"/>
    <property type="match status" value="1"/>
</dbReference>
<dbReference type="SMART" id="SM00906">
    <property type="entry name" value="Fungal_trans"/>
    <property type="match status" value="1"/>
</dbReference>
<gene>
    <name evidence="3" type="ORF">O9K51_03029</name>
</gene>